<dbReference type="PANTHER" id="PTHR21681:SF0">
    <property type="entry name" value="EUKARYOTIC TRANSLATION INITIATION FACTOR 3 SUBUNIT J"/>
    <property type="match status" value="1"/>
</dbReference>
<dbReference type="GO" id="GO:0033290">
    <property type="term" value="C:eukaryotic 48S preinitiation complex"/>
    <property type="evidence" value="ECO:0007669"/>
    <property type="project" value="UniProtKB-UniRule"/>
</dbReference>
<dbReference type="EMBL" id="CAACVG010000838">
    <property type="protein sequence ID" value="VEN34585.1"/>
    <property type="molecule type" value="Genomic_DNA"/>
</dbReference>
<evidence type="ECO:0000256" key="3">
    <source>
        <dbReference type="ARBA" id="ARBA00022917"/>
    </source>
</evidence>
<dbReference type="GO" id="GO:0005852">
    <property type="term" value="C:eukaryotic translation initiation factor 3 complex"/>
    <property type="evidence" value="ECO:0007669"/>
    <property type="project" value="UniProtKB-UniRule"/>
</dbReference>
<dbReference type="OrthoDB" id="20381at2759"/>
<feature type="region of interest" description="Disordered" evidence="5">
    <location>
        <begin position="1"/>
        <end position="108"/>
    </location>
</feature>
<comment type="subcellular location">
    <subcellularLocation>
        <location evidence="4">Cytoplasm</location>
    </subcellularLocation>
</comment>
<evidence type="ECO:0000313" key="6">
    <source>
        <dbReference type="EMBL" id="VEN34585.1"/>
    </source>
</evidence>
<feature type="compositionally biased region" description="Basic and acidic residues" evidence="5">
    <location>
        <begin position="47"/>
        <end position="90"/>
    </location>
</feature>
<reference evidence="6 7" key="1">
    <citation type="submission" date="2019-01" db="EMBL/GenBank/DDBJ databases">
        <authorList>
            <person name="Sayadi A."/>
        </authorList>
    </citation>
    <scope>NUCLEOTIDE SEQUENCE [LARGE SCALE GENOMIC DNA]</scope>
</reference>
<comment type="function">
    <text evidence="4">Component of the eukaryotic translation initiation factor 3 (eIF-3) complex, which is involved in protein synthesis of a specialized repertoire of mRNAs and, together with other initiation factors, stimulates binding of mRNA and methionyl-tRNAi to the 40S ribosome. The eIF-3 complex specifically targets and initiates translation of a subset of mRNAs involved in cell proliferation.</text>
</comment>
<keyword evidence="7" id="KW-1185">Reference proteome</keyword>
<dbReference type="InterPro" id="IPR023194">
    <property type="entry name" value="eIF3-like_dom_sf"/>
</dbReference>
<gene>
    <name evidence="6" type="ORF">CALMAC_LOCUS729</name>
</gene>
<sequence length="238" mass="27503">MEAWDDDNFEPPVAPAPTVAVVPNKWEGEDEEDEVKESWEDEDEAQEEKKKEENSKLETDGKKPKKKSLAERIAEKERQKREELEKRLKEQEEEDISPEERLRRQQESDLSLALETTFAAKNENCTIGDLTMPETKEEFEAFADSLTKKLSPLTKSPEYIAFVEILTRNLCASMSSFDIKKIKNSVDNLYLEKQKIEKGDKAKKSKAKSKAKIRVEGDSQLSQFSAYVNDFDDYDDFM</sequence>
<dbReference type="GO" id="GO:0016282">
    <property type="term" value="C:eukaryotic 43S preinitiation complex"/>
    <property type="evidence" value="ECO:0007669"/>
    <property type="project" value="UniProtKB-UniRule"/>
</dbReference>
<evidence type="ECO:0000256" key="5">
    <source>
        <dbReference type="SAM" id="MobiDB-lite"/>
    </source>
</evidence>
<feature type="compositionally biased region" description="Acidic residues" evidence="5">
    <location>
        <begin position="28"/>
        <end position="46"/>
    </location>
</feature>
<comment type="similarity">
    <text evidence="4">Belongs to the eIF-3 subunit J family.</text>
</comment>
<evidence type="ECO:0000256" key="1">
    <source>
        <dbReference type="ARBA" id="ARBA00022490"/>
    </source>
</evidence>
<proteinExistence type="inferred from homology"/>
<keyword evidence="2 4" id="KW-0396">Initiation factor</keyword>
<comment type="subunit">
    <text evidence="4">Component of the eukaryotic translation initiation factor 3 (eIF-3) complex.</text>
</comment>
<keyword evidence="1 4" id="KW-0963">Cytoplasm</keyword>
<evidence type="ECO:0000313" key="7">
    <source>
        <dbReference type="Proteomes" id="UP000410492"/>
    </source>
</evidence>
<dbReference type="GO" id="GO:0003743">
    <property type="term" value="F:translation initiation factor activity"/>
    <property type="evidence" value="ECO:0007669"/>
    <property type="project" value="UniProtKB-UniRule"/>
</dbReference>
<dbReference type="Gene3D" id="1.10.246.60">
    <property type="entry name" value="Eukaryotic translation initiation factor 3 like domains"/>
    <property type="match status" value="1"/>
</dbReference>
<dbReference type="InterPro" id="IPR013906">
    <property type="entry name" value="eIF3j"/>
</dbReference>
<feature type="compositionally biased region" description="Basic and acidic residues" evidence="5">
    <location>
        <begin position="98"/>
        <end position="107"/>
    </location>
</feature>
<dbReference type="Pfam" id="PF08597">
    <property type="entry name" value="eIF3_subunit"/>
    <property type="match status" value="1"/>
</dbReference>
<dbReference type="PANTHER" id="PTHR21681">
    <property type="entry name" value="EUKARYOTIC TRANSLATION INITIATION FACTOR 3 SUBUNIT J"/>
    <property type="match status" value="1"/>
</dbReference>
<organism evidence="6 7">
    <name type="scientific">Callosobruchus maculatus</name>
    <name type="common">Southern cowpea weevil</name>
    <name type="synonym">Pulse bruchid</name>
    <dbReference type="NCBI Taxonomy" id="64391"/>
    <lineage>
        <taxon>Eukaryota</taxon>
        <taxon>Metazoa</taxon>
        <taxon>Ecdysozoa</taxon>
        <taxon>Arthropoda</taxon>
        <taxon>Hexapoda</taxon>
        <taxon>Insecta</taxon>
        <taxon>Pterygota</taxon>
        <taxon>Neoptera</taxon>
        <taxon>Endopterygota</taxon>
        <taxon>Coleoptera</taxon>
        <taxon>Polyphaga</taxon>
        <taxon>Cucujiformia</taxon>
        <taxon>Chrysomeloidea</taxon>
        <taxon>Chrysomelidae</taxon>
        <taxon>Bruchinae</taxon>
        <taxon>Bruchini</taxon>
        <taxon>Callosobruchus</taxon>
    </lineage>
</organism>
<evidence type="ECO:0000256" key="2">
    <source>
        <dbReference type="ARBA" id="ARBA00022540"/>
    </source>
</evidence>
<accession>A0A653BHZ1</accession>
<dbReference type="AlphaFoldDB" id="A0A653BHZ1"/>
<dbReference type="GO" id="GO:0001732">
    <property type="term" value="P:formation of cytoplasmic translation initiation complex"/>
    <property type="evidence" value="ECO:0007669"/>
    <property type="project" value="UniProtKB-UniRule"/>
</dbReference>
<evidence type="ECO:0000256" key="4">
    <source>
        <dbReference type="HAMAP-Rule" id="MF_03009"/>
    </source>
</evidence>
<name>A0A653BHZ1_CALMS</name>
<dbReference type="Proteomes" id="UP000410492">
    <property type="component" value="Unassembled WGS sequence"/>
</dbReference>
<protein>
    <recommendedName>
        <fullName evidence="4">Eukaryotic translation initiation factor 3 subunit J</fullName>
        <shortName evidence="4">eIF3j</shortName>
    </recommendedName>
</protein>
<keyword evidence="3 4" id="KW-0648">Protein biosynthesis</keyword>
<dbReference type="HAMAP" id="MF_03009">
    <property type="entry name" value="eIF3j"/>
    <property type="match status" value="1"/>
</dbReference>